<feature type="region of interest" description="Disordered" evidence="1">
    <location>
        <begin position="1"/>
        <end position="36"/>
    </location>
</feature>
<evidence type="ECO:0000313" key="2">
    <source>
        <dbReference type="EMBL" id="KAF5560136.1"/>
    </source>
</evidence>
<evidence type="ECO:0000256" key="1">
    <source>
        <dbReference type="SAM" id="MobiDB-lite"/>
    </source>
</evidence>
<reference evidence="2 3" key="1">
    <citation type="submission" date="2020-05" db="EMBL/GenBank/DDBJ databases">
        <title>Identification and distribution of gene clusters putatively required for synthesis of sphingolipid metabolism inhibitors in phylogenetically diverse species of the filamentous fungus Fusarium.</title>
        <authorList>
            <person name="Kim H.-S."/>
            <person name="Busman M."/>
            <person name="Brown D.W."/>
            <person name="Divon H."/>
            <person name="Uhlig S."/>
            <person name="Proctor R.H."/>
        </authorList>
    </citation>
    <scope>NUCLEOTIDE SEQUENCE [LARGE SCALE GENOMIC DNA]</scope>
    <source>
        <strain evidence="2 3">NRRL 25196</strain>
    </source>
</reference>
<comment type="caution">
    <text evidence="2">The sequence shown here is derived from an EMBL/GenBank/DDBJ whole genome shotgun (WGS) entry which is preliminary data.</text>
</comment>
<feature type="compositionally biased region" description="Low complexity" evidence="1">
    <location>
        <begin position="12"/>
        <end position="26"/>
    </location>
</feature>
<evidence type="ECO:0000313" key="3">
    <source>
        <dbReference type="Proteomes" id="UP000574317"/>
    </source>
</evidence>
<keyword evidence="3" id="KW-1185">Reference proteome</keyword>
<dbReference type="AlphaFoldDB" id="A0A8H5NB36"/>
<name>A0A8H5NB36_9HYPO</name>
<dbReference type="Proteomes" id="UP000574317">
    <property type="component" value="Unassembled WGS sequence"/>
</dbReference>
<gene>
    <name evidence="2" type="ORF">FNAPI_4303</name>
</gene>
<proteinExistence type="predicted"/>
<protein>
    <submittedName>
        <fullName evidence="2">Uncharacterized protein</fullName>
    </submittedName>
</protein>
<accession>A0A8H5NB36</accession>
<sequence length="115" mass="12835">MFIPPSPLPLQRTRSSVTNANNNTSAHQEINMKPINTDHKRVVPRRLISDTGDFYLGLTEIYGYLPNGGWSWSMETAKDDQIIYAPRAEPEDLVEELQKMGFLEKEALGGTAAAT</sequence>
<dbReference type="EMBL" id="JAAOAO010000159">
    <property type="protein sequence ID" value="KAF5560136.1"/>
    <property type="molecule type" value="Genomic_DNA"/>
</dbReference>
<organism evidence="2 3">
    <name type="scientific">Fusarium napiforme</name>
    <dbReference type="NCBI Taxonomy" id="42672"/>
    <lineage>
        <taxon>Eukaryota</taxon>
        <taxon>Fungi</taxon>
        <taxon>Dikarya</taxon>
        <taxon>Ascomycota</taxon>
        <taxon>Pezizomycotina</taxon>
        <taxon>Sordariomycetes</taxon>
        <taxon>Hypocreomycetidae</taxon>
        <taxon>Hypocreales</taxon>
        <taxon>Nectriaceae</taxon>
        <taxon>Fusarium</taxon>
        <taxon>Fusarium fujikuroi species complex</taxon>
    </lineage>
</organism>